<reference evidence="1 2" key="1">
    <citation type="submission" date="2020-08" db="EMBL/GenBank/DDBJ databases">
        <title>Genomic Encyclopedia of Type Strains, Phase IV (KMG-V): Genome sequencing to study the core and pangenomes of soil and plant-associated prokaryotes.</title>
        <authorList>
            <person name="Whitman W."/>
        </authorList>
    </citation>
    <scope>NUCLEOTIDE SEQUENCE [LARGE SCALE GENOMIC DNA]</scope>
    <source>
        <strain evidence="1 2">SEMIA 4064</strain>
    </source>
</reference>
<gene>
    <name evidence="1" type="ORF">GGD50_003252</name>
</gene>
<protein>
    <submittedName>
        <fullName evidence="1">Uncharacterized protein</fullName>
    </submittedName>
</protein>
<dbReference type="AlphaFoldDB" id="A0A7W9D1W1"/>
<dbReference type="EMBL" id="JACHBI010000006">
    <property type="protein sequence ID" value="MBB5574623.1"/>
    <property type="molecule type" value="Genomic_DNA"/>
</dbReference>
<dbReference type="Proteomes" id="UP000549882">
    <property type="component" value="Unassembled WGS sequence"/>
</dbReference>
<accession>A0A7W9D1W1</accession>
<organism evidence="1 2">
    <name type="scientific">Rhizobium paranaense</name>
    <dbReference type="NCBI Taxonomy" id="1650438"/>
    <lineage>
        <taxon>Bacteria</taxon>
        <taxon>Pseudomonadati</taxon>
        <taxon>Pseudomonadota</taxon>
        <taxon>Alphaproteobacteria</taxon>
        <taxon>Hyphomicrobiales</taxon>
        <taxon>Rhizobiaceae</taxon>
        <taxon>Rhizobium/Agrobacterium group</taxon>
        <taxon>Rhizobium</taxon>
    </lineage>
</organism>
<comment type="caution">
    <text evidence="1">The sequence shown here is derived from an EMBL/GenBank/DDBJ whole genome shotgun (WGS) entry which is preliminary data.</text>
</comment>
<proteinExistence type="predicted"/>
<evidence type="ECO:0000313" key="2">
    <source>
        <dbReference type="Proteomes" id="UP000549882"/>
    </source>
</evidence>
<evidence type="ECO:0000313" key="1">
    <source>
        <dbReference type="EMBL" id="MBB5574623.1"/>
    </source>
</evidence>
<name>A0A7W9D1W1_9HYPH</name>
<keyword evidence="2" id="KW-1185">Reference proteome</keyword>
<sequence length="179" mass="19780">MFVMGTRQAEEGQRLLDDLLDPAGQPRIFARRFGEPGRKVGLGLGEIASVVDPSEFLQAIVAVLARQVVERIPEEMHVTALPGRFRYHFADCRDQSGMVVGDDELHTPETRRLSNNGSSSCAPNGISNISRLSRDDQGEFAPIIFQNRLARGISGRTLDSASSRKQMSAAFQFQFVPDF</sequence>